<dbReference type="EMBL" id="JALJOU010000009">
    <property type="protein sequence ID" value="KAK9842079.1"/>
    <property type="molecule type" value="Genomic_DNA"/>
</dbReference>
<evidence type="ECO:0000313" key="2">
    <source>
        <dbReference type="EMBL" id="KAK9842079.1"/>
    </source>
</evidence>
<dbReference type="CDD" id="cd00158">
    <property type="entry name" value="RHOD"/>
    <property type="match status" value="1"/>
</dbReference>
<dbReference type="Gene3D" id="3.40.250.10">
    <property type="entry name" value="Rhodanese-like domain"/>
    <property type="match status" value="1"/>
</dbReference>
<dbReference type="Proteomes" id="UP001445335">
    <property type="component" value="Unassembled WGS sequence"/>
</dbReference>
<proteinExistence type="predicted"/>
<dbReference type="InterPro" id="IPR001763">
    <property type="entry name" value="Rhodanese-like_dom"/>
</dbReference>
<evidence type="ECO:0000259" key="1">
    <source>
        <dbReference type="PROSITE" id="PS50206"/>
    </source>
</evidence>
<dbReference type="InterPro" id="IPR036873">
    <property type="entry name" value="Rhodanese-like_dom_sf"/>
</dbReference>
<keyword evidence="3" id="KW-1185">Reference proteome</keyword>
<evidence type="ECO:0000313" key="3">
    <source>
        <dbReference type="Proteomes" id="UP001445335"/>
    </source>
</evidence>
<feature type="domain" description="Rhodanese" evidence="1">
    <location>
        <begin position="53"/>
        <end position="146"/>
    </location>
</feature>
<sequence>MPEVKGALSSEAADILTAYSTEQGFKEVTVDTLFMQLRTAGAPGSNDASTSSPDDAPVILDVRTRGEFAGGRVPGALNVPLDELSDAVRAGKLDDFCTRPLAVVCQIGMRSAQATVRLSRVFNFDDAYNVAGGTSAWVAAGYPLETDK</sequence>
<gene>
    <name evidence="2" type="ORF">WJX81_007557</name>
</gene>
<dbReference type="InterPro" id="IPR050229">
    <property type="entry name" value="GlpE_sulfurtransferase"/>
</dbReference>
<dbReference type="SUPFAM" id="SSF52821">
    <property type="entry name" value="Rhodanese/Cell cycle control phosphatase"/>
    <property type="match status" value="1"/>
</dbReference>
<dbReference type="PANTHER" id="PTHR43031:SF1">
    <property type="entry name" value="PYRIDINE NUCLEOTIDE-DISULPHIDE OXIDOREDUCTASE"/>
    <property type="match status" value="1"/>
</dbReference>
<dbReference type="SMART" id="SM00450">
    <property type="entry name" value="RHOD"/>
    <property type="match status" value="1"/>
</dbReference>
<protein>
    <recommendedName>
        <fullName evidence="1">Rhodanese domain-containing protein</fullName>
    </recommendedName>
</protein>
<accession>A0AAW1S906</accession>
<dbReference type="PANTHER" id="PTHR43031">
    <property type="entry name" value="FAD-DEPENDENT OXIDOREDUCTASE"/>
    <property type="match status" value="1"/>
</dbReference>
<comment type="caution">
    <text evidence="2">The sequence shown here is derived from an EMBL/GenBank/DDBJ whole genome shotgun (WGS) entry which is preliminary data.</text>
</comment>
<dbReference type="PROSITE" id="PS50206">
    <property type="entry name" value="RHODANESE_3"/>
    <property type="match status" value="1"/>
</dbReference>
<name>A0AAW1S906_9CHLO</name>
<dbReference type="Pfam" id="PF00581">
    <property type="entry name" value="Rhodanese"/>
    <property type="match status" value="1"/>
</dbReference>
<dbReference type="AlphaFoldDB" id="A0AAW1S906"/>
<reference evidence="2 3" key="1">
    <citation type="journal article" date="2024" name="Nat. Commun.">
        <title>Phylogenomics reveals the evolutionary origins of lichenization in chlorophyte algae.</title>
        <authorList>
            <person name="Puginier C."/>
            <person name="Libourel C."/>
            <person name="Otte J."/>
            <person name="Skaloud P."/>
            <person name="Haon M."/>
            <person name="Grisel S."/>
            <person name="Petersen M."/>
            <person name="Berrin J.G."/>
            <person name="Delaux P.M."/>
            <person name="Dal Grande F."/>
            <person name="Keller J."/>
        </authorList>
    </citation>
    <scope>NUCLEOTIDE SEQUENCE [LARGE SCALE GENOMIC DNA]</scope>
    <source>
        <strain evidence="2 3">SAG 245.80</strain>
    </source>
</reference>
<organism evidence="2 3">
    <name type="scientific">Elliptochloris bilobata</name>
    <dbReference type="NCBI Taxonomy" id="381761"/>
    <lineage>
        <taxon>Eukaryota</taxon>
        <taxon>Viridiplantae</taxon>
        <taxon>Chlorophyta</taxon>
        <taxon>core chlorophytes</taxon>
        <taxon>Trebouxiophyceae</taxon>
        <taxon>Trebouxiophyceae incertae sedis</taxon>
        <taxon>Elliptochloris clade</taxon>
        <taxon>Elliptochloris</taxon>
    </lineage>
</organism>